<dbReference type="InterPro" id="IPR032675">
    <property type="entry name" value="LRR_dom_sf"/>
</dbReference>
<proteinExistence type="predicted"/>
<keyword evidence="1" id="KW-0433">Leucine-rich repeat</keyword>
<evidence type="ECO:0000256" key="1">
    <source>
        <dbReference type="ARBA" id="ARBA00022614"/>
    </source>
</evidence>
<keyword evidence="5" id="KW-1185">Reference proteome</keyword>
<dbReference type="Pfam" id="PF23598">
    <property type="entry name" value="LRR_14"/>
    <property type="match status" value="1"/>
</dbReference>
<dbReference type="EMBL" id="PKPP01014413">
    <property type="protein sequence ID" value="PWA39674.1"/>
    <property type="molecule type" value="Genomic_DNA"/>
</dbReference>
<name>A0A2U1KSE3_ARTAN</name>
<dbReference type="SUPFAM" id="SSF52047">
    <property type="entry name" value="RNI-like"/>
    <property type="match status" value="1"/>
</dbReference>
<dbReference type="AlphaFoldDB" id="A0A2U1KSE3"/>
<dbReference type="PANTHER" id="PTHR47186">
    <property type="entry name" value="LEUCINE-RICH REPEAT-CONTAINING PROTEIN 57"/>
    <property type="match status" value="1"/>
</dbReference>
<organism evidence="4 5">
    <name type="scientific">Artemisia annua</name>
    <name type="common">Sweet wormwood</name>
    <dbReference type="NCBI Taxonomy" id="35608"/>
    <lineage>
        <taxon>Eukaryota</taxon>
        <taxon>Viridiplantae</taxon>
        <taxon>Streptophyta</taxon>
        <taxon>Embryophyta</taxon>
        <taxon>Tracheophyta</taxon>
        <taxon>Spermatophyta</taxon>
        <taxon>Magnoliopsida</taxon>
        <taxon>eudicotyledons</taxon>
        <taxon>Gunneridae</taxon>
        <taxon>Pentapetalae</taxon>
        <taxon>asterids</taxon>
        <taxon>campanulids</taxon>
        <taxon>Asterales</taxon>
        <taxon>Asteraceae</taxon>
        <taxon>Asteroideae</taxon>
        <taxon>Anthemideae</taxon>
        <taxon>Artemisiinae</taxon>
        <taxon>Artemisia</taxon>
    </lineage>
</organism>
<accession>A0A2U1KSE3</accession>
<evidence type="ECO:0000256" key="2">
    <source>
        <dbReference type="ARBA" id="ARBA00022737"/>
    </source>
</evidence>
<keyword evidence="2" id="KW-0677">Repeat</keyword>
<comment type="caution">
    <text evidence="4">The sequence shown here is derived from an EMBL/GenBank/DDBJ whole genome shotgun (WGS) entry which is preliminary data.</text>
</comment>
<dbReference type="Gene3D" id="3.80.10.10">
    <property type="entry name" value="Ribonuclease Inhibitor"/>
    <property type="match status" value="2"/>
</dbReference>
<dbReference type="PANTHER" id="PTHR47186:SF17">
    <property type="entry name" value="LEUCINE-RICH REPEAT DOMAIN SUPERFAMILY"/>
    <property type="match status" value="1"/>
</dbReference>
<dbReference type="Proteomes" id="UP000245207">
    <property type="component" value="Unassembled WGS sequence"/>
</dbReference>
<feature type="domain" description="Disease resistance R13L4/SHOC-2-like LRR" evidence="3">
    <location>
        <begin position="185"/>
        <end position="243"/>
    </location>
</feature>
<sequence>MPVENLKLEYLNLSHSKLRTLDLGSTPNLCTLLLEGCYDLVEIKAPVGCLRNLAILDLSGCGSFMSFLFDKQLDSHLIAEPTNVCPLHSENNLPKLKFPCFYREDPGNIPEAPRDLDQLEGLEELMFSSTKIRNLPDSICMLMHLKAIRLKSCWHLEKLPEDLGRLQCLEELDLTECIVLRDIPNSICQMKSLKYFHLPYCFLVEKLPEEIGSLKRLEELNIEGAGISHLPQSIFQLKRLCIVGFTWQLQSYGFKSVIQTSTYVSFAYTSYHSTANHLEKPV</sequence>
<evidence type="ECO:0000313" key="4">
    <source>
        <dbReference type="EMBL" id="PWA39674.1"/>
    </source>
</evidence>
<dbReference type="InterPro" id="IPR003591">
    <property type="entry name" value="Leu-rich_rpt_typical-subtyp"/>
</dbReference>
<gene>
    <name evidence="4" type="ORF">CTI12_AA511630</name>
</gene>
<dbReference type="OrthoDB" id="2018313at2759"/>
<protein>
    <submittedName>
        <fullName evidence="4">Leucine-rich repeat domain, L domain-like protein</fullName>
    </submittedName>
</protein>
<dbReference type="STRING" id="35608.A0A2U1KSE3"/>
<evidence type="ECO:0000259" key="3">
    <source>
        <dbReference type="Pfam" id="PF23598"/>
    </source>
</evidence>
<evidence type="ECO:0000313" key="5">
    <source>
        <dbReference type="Proteomes" id="UP000245207"/>
    </source>
</evidence>
<dbReference type="InterPro" id="IPR055414">
    <property type="entry name" value="LRR_R13L4/SHOC2-like"/>
</dbReference>
<reference evidence="4 5" key="1">
    <citation type="journal article" date="2018" name="Mol. Plant">
        <title>The genome of Artemisia annua provides insight into the evolution of Asteraceae family and artemisinin biosynthesis.</title>
        <authorList>
            <person name="Shen Q."/>
            <person name="Zhang L."/>
            <person name="Liao Z."/>
            <person name="Wang S."/>
            <person name="Yan T."/>
            <person name="Shi P."/>
            <person name="Liu M."/>
            <person name="Fu X."/>
            <person name="Pan Q."/>
            <person name="Wang Y."/>
            <person name="Lv Z."/>
            <person name="Lu X."/>
            <person name="Zhang F."/>
            <person name="Jiang W."/>
            <person name="Ma Y."/>
            <person name="Chen M."/>
            <person name="Hao X."/>
            <person name="Li L."/>
            <person name="Tang Y."/>
            <person name="Lv G."/>
            <person name="Zhou Y."/>
            <person name="Sun X."/>
            <person name="Brodelius P.E."/>
            <person name="Rose J.K.C."/>
            <person name="Tang K."/>
        </authorList>
    </citation>
    <scope>NUCLEOTIDE SEQUENCE [LARGE SCALE GENOMIC DNA]</scope>
    <source>
        <strain evidence="5">cv. Huhao1</strain>
        <tissue evidence="4">Leaf</tissue>
    </source>
</reference>
<dbReference type="SMART" id="SM00369">
    <property type="entry name" value="LRR_TYP"/>
    <property type="match status" value="2"/>
</dbReference>